<keyword evidence="3" id="KW-0804">Transcription</keyword>
<dbReference type="PRINTS" id="PR00035">
    <property type="entry name" value="HTHGNTR"/>
</dbReference>
<dbReference type="InterPro" id="IPR036388">
    <property type="entry name" value="WH-like_DNA-bd_sf"/>
</dbReference>
<dbReference type="Gene3D" id="1.10.10.10">
    <property type="entry name" value="Winged helix-like DNA-binding domain superfamily/Winged helix DNA-binding domain"/>
    <property type="match status" value="1"/>
</dbReference>
<reference evidence="5 6" key="1">
    <citation type="submission" date="2023-11" db="EMBL/GenBank/DDBJ databases">
        <title>Paucibacter sp. nov., isolated from fresh soil in Korea.</title>
        <authorList>
            <person name="Le N.T.T."/>
        </authorList>
    </citation>
    <scope>NUCLEOTIDE SEQUENCE [LARGE SCALE GENOMIC DNA]</scope>
    <source>
        <strain evidence="5 6">R3-3</strain>
    </source>
</reference>
<keyword evidence="2" id="KW-0238">DNA-binding</keyword>
<dbReference type="Proteomes" id="UP001285263">
    <property type="component" value="Unassembled WGS sequence"/>
</dbReference>
<evidence type="ECO:0000259" key="4">
    <source>
        <dbReference type="PROSITE" id="PS50949"/>
    </source>
</evidence>
<evidence type="ECO:0000256" key="2">
    <source>
        <dbReference type="ARBA" id="ARBA00023125"/>
    </source>
</evidence>
<dbReference type="SUPFAM" id="SSF46785">
    <property type="entry name" value="Winged helix' DNA-binding domain"/>
    <property type="match status" value="1"/>
</dbReference>
<dbReference type="Gene3D" id="1.20.120.530">
    <property type="entry name" value="GntR ligand-binding domain-like"/>
    <property type="match status" value="1"/>
</dbReference>
<evidence type="ECO:0000256" key="1">
    <source>
        <dbReference type="ARBA" id="ARBA00023015"/>
    </source>
</evidence>
<dbReference type="EMBL" id="JAXCLA010000003">
    <property type="protein sequence ID" value="MDY0744991.1"/>
    <property type="molecule type" value="Genomic_DNA"/>
</dbReference>
<dbReference type="PROSITE" id="PS50949">
    <property type="entry name" value="HTH_GNTR"/>
    <property type="match status" value="1"/>
</dbReference>
<gene>
    <name evidence="5" type="ORF">SNE35_10755</name>
</gene>
<dbReference type="SMART" id="SM00345">
    <property type="entry name" value="HTH_GNTR"/>
    <property type="match status" value="1"/>
</dbReference>
<name>A0ABU5DGS4_9BURK</name>
<dbReference type="InterPro" id="IPR008920">
    <property type="entry name" value="TF_FadR/GntR_C"/>
</dbReference>
<accession>A0ABU5DGS4</accession>
<dbReference type="Pfam" id="PF00392">
    <property type="entry name" value="GntR"/>
    <property type="match status" value="1"/>
</dbReference>
<protein>
    <submittedName>
        <fullName evidence="5">GntR family transcriptional regulator</fullName>
    </submittedName>
</protein>
<organism evidence="5 6">
    <name type="scientific">Roseateles agri</name>
    <dbReference type="NCBI Taxonomy" id="3098619"/>
    <lineage>
        <taxon>Bacteria</taxon>
        <taxon>Pseudomonadati</taxon>
        <taxon>Pseudomonadota</taxon>
        <taxon>Betaproteobacteria</taxon>
        <taxon>Burkholderiales</taxon>
        <taxon>Sphaerotilaceae</taxon>
        <taxon>Roseateles</taxon>
    </lineage>
</organism>
<dbReference type="InterPro" id="IPR011711">
    <property type="entry name" value="GntR_C"/>
</dbReference>
<evidence type="ECO:0000313" key="5">
    <source>
        <dbReference type="EMBL" id="MDY0744991.1"/>
    </source>
</evidence>
<dbReference type="RefSeq" id="WP_320422898.1">
    <property type="nucleotide sequence ID" value="NZ_JAXCLA010000003.1"/>
</dbReference>
<dbReference type="InterPro" id="IPR000524">
    <property type="entry name" value="Tscrpt_reg_HTH_GntR"/>
</dbReference>
<dbReference type="PANTHER" id="PTHR43537:SF53">
    <property type="entry name" value="HTH-TYPE TRANSCRIPTIONAL REPRESSOR NANR"/>
    <property type="match status" value="1"/>
</dbReference>
<keyword evidence="6" id="KW-1185">Reference proteome</keyword>
<keyword evidence="1" id="KW-0805">Transcription regulation</keyword>
<comment type="caution">
    <text evidence="5">The sequence shown here is derived from an EMBL/GenBank/DDBJ whole genome shotgun (WGS) entry which is preliminary data.</text>
</comment>
<dbReference type="InterPro" id="IPR036390">
    <property type="entry name" value="WH_DNA-bd_sf"/>
</dbReference>
<proteinExistence type="predicted"/>
<dbReference type="PANTHER" id="PTHR43537">
    <property type="entry name" value="TRANSCRIPTIONAL REGULATOR, GNTR FAMILY"/>
    <property type="match status" value="1"/>
</dbReference>
<dbReference type="SMART" id="SM00895">
    <property type="entry name" value="FCD"/>
    <property type="match status" value="1"/>
</dbReference>
<dbReference type="Pfam" id="PF07729">
    <property type="entry name" value="FCD"/>
    <property type="match status" value="1"/>
</dbReference>
<dbReference type="SUPFAM" id="SSF48008">
    <property type="entry name" value="GntR ligand-binding domain-like"/>
    <property type="match status" value="1"/>
</dbReference>
<evidence type="ECO:0000256" key="3">
    <source>
        <dbReference type="ARBA" id="ARBA00023163"/>
    </source>
</evidence>
<feature type="domain" description="HTH gntR-type" evidence="4">
    <location>
        <begin position="4"/>
        <end position="71"/>
    </location>
</feature>
<sequence length="234" mass="25315">MSLSKKADGAYLGLRRAIVEHALQPGTRLPEDKLAEQFGVSRTLVRAALARLAADGLVEIGNKRTATVARPSLEEARAVFEMRRCLEAEAVRLVIAKWKPAFASVLEAHVKEERAAAAANRPTASIRLAGEFHVKLAEMAGNPLLRRYLDEVATRCSLILAVHGRPHSSECAVNEHRDLIAALRRGDAEKAVALMDAHLAGIEERALLPAEEAADEDPLARILAPYAQQASGDV</sequence>
<evidence type="ECO:0000313" key="6">
    <source>
        <dbReference type="Proteomes" id="UP001285263"/>
    </source>
</evidence>